<dbReference type="RefSeq" id="WP_130492640.1">
    <property type="nucleotide sequence ID" value="NZ_SGXD01000002.1"/>
</dbReference>
<dbReference type="AlphaFoldDB" id="A0A4Q7NUP2"/>
<dbReference type="EMBL" id="SGXD01000002">
    <property type="protein sequence ID" value="RZS90142.1"/>
    <property type="molecule type" value="Genomic_DNA"/>
</dbReference>
<keyword evidence="1" id="KW-0812">Transmembrane</keyword>
<feature type="transmembrane region" description="Helical" evidence="1">
    <location>
        <begin position="57"/>
        <end position="77"/>
    </location>
</feature>
<keyword evidence="1" id="KW-1133">Transmembrane helix</keyword>
<keyword evidence="4" id="KW-1185">Reference proteome</keyword>
<evidence type="ECO:0000256" key="1">
    <source>
        <dbReference type="SAM" id="Phobius"/>
    </source>
</evidence>
<evidence type="ECO:0000313" key="3">
    <source>
        <dbReference type="EMBL" id="RZS90142.1"/>
    </source>
</evidence>
<evidence type="ECO:0000313" key="4">
    <source>
        <dbReference type="Proteomes" id="UP000293638"/>
    </source>
</evidence>
<feature type="domain" description="Protein-glutamine gamma-glutamyltransferase-like C-terminal" evidence="2">
    <location>
        <begin position="124"/>
        <end position="194"/>
    </location>
</feature>
<dbReference type="Pfam" id="PF13559">
    <property type="entry name" value="DUF4129"/>
    <property type="match status" value="1"/>
</dbReference>
<accession>A0A4Q7NUP2</accession>
<dbReference type="Proteomes" id="UP000293638">
    <property type="component" value="Unassembled WGS sequence"/>
</dbReference>
<evidence type="ECO:0000259" key="2">
    <source>
        <dbReference type="Pfam" id="PF13559"/>
    </source>
</evidence>
<keyword evidence="1" id="KW-0472">Membrane</keyword>
<protein>
    <submittedName>
        <fullName evidence="3">Uncharacterized protein DUF4129</fullName>
    </submittedName>
</protein>
<organism evidence="3 4">
    <name type="scientific">Motilibacter rhizosphaerae</name>
    <dbReference type="NCBI Taxonomy" id="598652"/>
    <lineage>
        <taxon>Bacteria</taxon>
        <taxon>Bacillati</taxon>
        <taxon>Actinomycetota</taxon>
        <taxon>Actinomycetes</taxon>
        <taxon>Motilibacterales</taxon>
        <taxon>Motilibacteraceae</taxon>
        <taxon>Motilibacter</taxon>
    </lineage>
</organism>
<dbReference type="InterPro" id="IPR025403">
    <property type="entry name" value="TgpA-like_C"/>
</dbReference>
<name>A0A4Q7NUP2_9ACTN</name>
<sequence length="202" mass="20677">MAVPVELGRAAARELARRELARPEYARDRPGVVSRALRWVLDRAGDLLSSVGGGGGGVGWLGLAALVLLVVGAVVAVRLRTGALVRSAAAPPLFAGGALDAAGHAALADEHARAGRHDLALRERWRALVRGLEEDGRLEPRAGRTVGEAAAEAALAVPAAREALGAAAASFEQVWYAGRPATGNDDALGVAALRAVRAGVRA</sequence>
<comment type="caution">
    <text evidence="3">The sequence shown here is derived from an EMBL/GenBank/DDBJ whole genome shotgun (WGS) entry which is preliminary data.</text>
</comment>
<proteinExistence type="predicted"/>
<gene>
    <name evidence="3" type="ORF">EV189_1925</name>
</gene>
<reference evidence="3 4" key="1">
    <citation type="submission" date="2019-02" db="EMBL/GenBank/DDBJ databases">
        <title>Genomic Encyclopedia of Type Strains, Phase IV (KMG-IV): sequencing the most valuable type-strain genomes for metagenomic binning, comparative biology and taxonomic classification.</title>
        <authorList>
            <person name="Goeker M."/>
        </authorList>
    </citation>
    <scope>NUCLEOTIDE SEQUENCE [LARGE SCALE GENOMIC DNA]</scope>
    <source>
        <strain evidence="3 4">DSM 45622</strain>
    </source>
</reference>